<protein>
    <submittedName>
        <fullName evidence="2">Uncharacterized protein</fullName>
    </submittedName>
</protein>
<proteinExistence type="predicted"/>
<keyword evidence="1" id="KW-0812">Transmembrane</keyword>
<evidence type="ECO:0000256" key="1">
    <source>
        <dbReference type="SAM" id="Phobius"/>
    </source>
</evidence>
<organism evidence="2 3">
    <name type="scientific">Thiothrix lacustris</name>
    <dbReference type="NCBI Taxonomy" id="525917"/>
    <lineage>
        <taxon>Bacteria</taxon>
        <taxon>Pseudomonadati</taxon>
        <taxon>Pseudomonadota</taxon>
        <taxon>Gammaproteobacteria</taxon>
        <taxon>Thiotrichales</taxon>
        <taxon>Thiotrichaceae</taxon>
        <taxon>Thiothrix</taxon>
    </lineage>
</organism>
<keyword evidence="3" id="KW-1185">Reference proteome</keyword>
<feature type="transmembrane region" description="Helical" evidence="1">
    <location>
        <begin position="48"/>
        <end position="64"/>
    </location>
</feature>
<accession>A0ABY9MQB7</accession>
<dbReference type="EMBL" id="CP133218">
    <property type="protein sequence ID" value="WML90851.1"/>
    <property type="molecule type" value="Genomic_DNA"/>
</dbReference>
<keyword evidence="1" id="KW-0472">Membrane</keyword>
<evidence type="ECO:0000313" key="3">
    <source>
        <dbReference type="Proteomes" id="UP001236657"/>
    </source>
</evidence>
<sequence length="65" mass="7106">MWATFLLIPTLFGLHYAGLMPAANNWGYVMMGLTLCLAGMVAAKVQHGVRAIAFTASVLLLAYWF</sequence>
<name>A0ABY9MQB7_9GAMM</name>
<dbReference type="Proteomes" id="UP001236657">
    <property type="component" value="Chromosome"/>
</dbReference>
<evidence type="ECO:0000313" key="2">
    <source>
        <dbReference type="EMBL" id="WML90851.1"/>
    </source>
</evidence>
<dbReference type="RefSeq" id="WP_308895431.1">
    <property type="nucleotide sequence ID" value="NZ_CP133218.1"/>
</dbReference>
<keyword evidence="1" id="KW-1133">Transmembrane helix</keyword>
<gene>
    <name evidence="2" type="ORF">RCF98_00515</name>
</gene>
<reference evidence="2 3" key="1">
    <citation type="submission" date="2023-08" db="EMBL/GenBank/DDBJ databases">
        <title>New molecular markers tilS and rpoB for phylogenetic and monitoring studies of the genus Thiothrix biodiversity.</title>
        <authorList>
            <person name="Ravin N.V."/>
            <person name="Smolyakov D."/>
            <person name="Markov N.D."/>
            <person name="Beletsky A.V."/>
            <person name="Mardanov A.V."/>
            <person name="Rudenko T.S."/>
            <person name="Grabovich M.Y."/>
        </authorList>
    </citation>
    <scope>NUCLEOTIDE SEQUENCE [LARGE SCALE GENOMIC DNA]</scope>
    <source>
        <strain evidence="2 3">MK1</strain>
    </source>
</reference>